<dbReference type="Proteomes" id="UP000790709">
    <property type="component" value="Unassembled WGS sequence"/>
</dbReference>
<comment type="caution">
    <text evidence="1">The sequence shown here is derived from an EMBL/GenBank/DDBJ whole genome shotgun (WGS) entry which is preliminary data.</text>
</comment>
<name>A0ACB8BFR7_9AGAM</name>
<keyword evidence="2" id="KW-1185">Reference proteome</keyword>
<evidence type="ECO:0000313" key="2">
    <source>
        <dbReference type="Proteomes" id="UP000790709"/>
    </source>
</evidence>
<organism evidence="1 2">
    <name type="scientific">Leucogyrophana mollusca</name>
    <dbReference type="NCBI Taxonomy" id="85980"/>
    <lineage>
        <taxon>Eukaryota</taxon>
        <taxon>Fungi</taxon>
        <taxon>Dikarya</taxon>
        <taxon>Basidiomycota</taxon>
        <taxon>Agaricomycotina</taxon>
        <taxon>Agaricomycetes</taxon>
        <taxon>Agaricomycetidae</taxon>
        <taxon>Boletales</taxon>
        <taxon>Boletales incertae sedis</taxon>
        <taxon>Leucogyrophana</taxon>
    </lineage>
</organism>
<gene>
    <name evidence="1" type="ORF">BV22DRAFT_1034927</name>
</gene>
<dbReference type="EMBL" id="MU266420">
    <property type="protein sequence ID" value="KAH7924607.1"/>
    <property type="molecule type" value="Genomic_DNA"/>
</dbReference>
<sequence length="206" mass="23684">MLLSRSNHVKLVPPTESDDEAVSVLRSDPITRRYLRFLPEKFTVEDARILRESLENNDSRVDFYVHVIDGDDGTEHFAGTCGLMRIDARNDRCDIGILISPHYHGRGIATEVLRLLLGFAFEDKGMHRVGFETGEDNVAMRGWLERVAGCQLECTWVESWKEGPGRYSNGVWYRILAQEWREAVRVKLDQKLSAKNRGRCNQDVFK</sequence>
<accession>A0ACB8BFR7</accession>
<proteinExistence type="predicted"/>
<reference evidence="1" key="1">
    <citation type="journal article" date="2021" name="New Phytol.">
        <title>Evolutionary innovations through gain and loss of genes in the ectomycorrhizal Boletales.</title>
        <authorList>
            <person name="Wu G."/>
            <person name="Miyauchi S."/>
            <person name="Morin E."/>
            <person name="Kuo A."/>
            <person name="Drula E."/>
            <person name="Varga T."/>
            <person name="Kohler A."/>
            <person name="Feng B."/>
            <person name="Cao Y."/>
            <person name="Lipzen A."/>
            <person name="Daum C."/>
            <person name="Hundley H."/>
            <person name="Pangilinan J."/>
            <person name="Johnson J."/>
            <person name="Barry K."/>
            <person name="LaButti K."/>
            <person name="Ng V."/>
            <person name="Ahrendt S."/>
            <person name="Min B."/>
            <person name="Choi I.G."/>
            <person name="Park H."/>
            <person name="Plett J.M."/>
            <person name="Magnuson J."/>
            <person name="Spatafora J.W."/>
            <person name="Nagy L.G."/>
            <person name="Henrissat B."/>
            <person name="Grigoriev I.V."/>
            <person name="Yang Z.L."/>
            <person name="Xu J."/>
            <person name="Martin F.M."/>
        </authorList>
    </citation>
    <scope>NUCLEOTIDE SEQUENCE</scope>
    <source>
        <strain evidence="1">KUC20120723A-06</strain>
    </source>
</reference>
<evidence type="ECO:0000313" key="1">
    <source>
        <dbReference type="EMBL" id="KAH7924607.1"/>
    </source>
</evidence>
<protein>
    <submittedName>
        <fullName evidence="1">Acyl-CoA N-acyltransferase</fullName>
    </submittedName>
</protein>